<dbReference type="Proteomes" id="UP001300502">
    <property type="component" value="Unassembled WGS sequence"/>
</dbReference>
<reference evidence="15 16" key="1">
    <citation type="submission" date="2022-07" db="EMBL/GenBank/DDBJ databases">
        <title>Genome-wide signatures of adaptation to extreme environments.</title>
        <authorList>
            <person name="Cho C.H."/>
            <person name="Yoon H.S."/>
        </authorList>
    </citation>
    <scope>NUCLEOTIDE SEQUENCE [LARGE SCALE GENOMIC DNA]</scope>
    <source>
        <strain evidence="15 16">108.79 E11</strain>
    </source>
</reference>
<dbReference type="EMBL" id="JANCYU010000020">
    <property type="protein sequence ID" value="KAK4523882.1"/>
    <property type="molecule type" value="Genomic_DNA"/>
</dbReference>
<organism evidence="15 16">
    <name type="scientific">Galdieria yellowstonensis</name>
    <dbReference type="NCBI Taxonomy" id="3028027"/>
    <lineage>
        <taxon>Eukaryota</taxon>
        <taxon>Rhodophyta</taxon>
        <taxon>Bangiophyceae</taxon>
        <taxon>Galdieriales</taxon>
        <taxon>Galdieriaceae</taxon>
        <taxon>Galdieria</taxon>
    </lineage>
</organism>
<gene>
    <name evidence="15" type="ORF">GAYE_SCF00G1779</name>
</gene>
<proteinExistence type="inferred from homology"/>
<accession>A0AAV9I935</accession>
<dbReference type="GO" id="GO:0006289">
    <property type="term" value="P:nucleotide-excision repair"/>
    <property type="evidence" value="ECO:0007669"/>
    <property type="project" value="UniProtKB-UniRule"/>
</dbReference>
<evidence type="ECO:0000259" key="14">
    <source>
        <dbReference type="PROSITE" id="PS50234"/>
    </source>
</evidence>
<keyword evidence="5" id="KW-0863">Zinc-finger</keyword>
<dbReference type="PANTHER" id="PTHR12695">
    <property type="entry name" value="GENERAL TRANSCRIPTION FACTOR IIH SUBUNIT 2"/>
    <property type="match status" value="1"/>
</dbReference>
<keyword evidence="6 11" id="KW-0862">Zinc</keyword>
<name>A0AAV9I935_9RHOD</name>
<dbReference type="SUPFAM" id="SSF57889">
    <property type="entry name" value="Cysteine-rich domain"/>
    <property type="match status" value="1"/>
</dbReference>
<feature type="domain" description="VWFA" evidence="14">
    <location>
        <begin position="63"/>
        <end position="238"/>
    </location>
</feature>
<keyword evidence="10 11" id="KW-0539">Nucleus</keyword>
<evidence type="ECO:0000256" key="3">
    <source>
        <dbReference type="ARBA" id="ARBA00022723"/>
    </source>
</evidence>
<evidence type="ECO:0000256" key="4">
    <source>
        <dbReference type="ARBA" id="ARBA00022763"/>
    </source>
</evidence>
<evidence type="ECO:0000256" key="13">
    <source>
        <dbReference type="SAM" id="MobiDB-lite"/>
    </source>
</evidence>
<keyword evidence="9" id="KW-0234">DNA repair</keyword>
<evidence type="ECO:0000256" key="8">
    <source>
        <dbReference type="ARBA" id="ARBA00023163"/>
    </source>
</evidence>
<evidence type="ECO:0000313" key="15">
    <source>
        <dbReference type="EMBL" id="KAK4523882.1"/>
    </source>
</evidence>
<evidence type="ECO:0000256" key="12">
    <source>
        <dbReference type="PIRSR" id="PIRSR015919-1"/>
    </source>
</evidence>
<comment type="similarity">
    <text evidence="2 11">Belongs to the GTF2H2 family.</text>
</comment>
<dbReference type="GO" id="GO:0006357">
    <property type="term" value="P:regulation of transcription by RNA polymerase II"/>
    <property type="evidence" value="ECO:0007669"/>
    <property type="project" value="TreeGrafter"/>
</dbReference>
<protein>
    <recommendedName>
        <fullName evidence="11">General transcription factor IIH subunit</fullName>
    </recommendedName>
</protein>
<evidence type="ECO:0000256" key="10">
    <source>
        <dbReference type="ARBA" id="ARBA00023242"/>
    </source>
</evidence>
<dbReference type="InterPro" id="IPR007198">
    <property type="entry name" value="Ssl1-like"/>
</dbReference>
<dbReference type="InterPro" id="IPR002035">
    <property type="entry name" value="VWF_A"/>
</dbReference>
<dbReference type="AlphaFoldDB" id="A0AAV9I935"/>
<sequence>MDDEDNPTTSTLYSWEKDIVRSWETLEEDETGKIKDSSSFEQDQTRRRRKKTQPKVRRGLIRFLVLVLDLSREARDSDLKPSRGEVCLSLSQNFLRSYFDENPISQLAIVALRDGVAEKLSSMGSNPRQHLEVLKNAAQKGFYGSCSLQNGLDMALSLLRSIPSYGSREVLLLYNSISSCDPGDIRQTIENVEKEKIRCSVIGMAAELYILKYLSIKTHGSYFVCMNESHLWDLLENFVTPSAAAIEDKTRGTLVHMGFPSLKTFKEPKICLNDRILRSQVFVCPRCECCYGEIPIECILCGLVLVSSSQLARSYHHIFPVANFSECNNNIQSRAQVCFGCKAAFPRESSEYFVCPNCQNMFCGICDIFIHDSLNNCPGCETNSNKRTAPLTQVS</sequence>
<dbReference type="Gene3D" id="3.40.50.410">
    <property type="entry name" value="von Willebrand factor, type A domain"/>
    <property type="match status" value="1"/>
</dbReference>
<dbReference type="GO" id="GO:0000439">
    <property type="term" value="C:transcription factor TFIIH core complex"/>
    <property type="evidence" value="ECO:0007669"/>
    <property type="project" value="InterPro"/>
</dbReference>
<evidence type="ECO:0000256" key="9">
    <source>
        <dbReference type="ARBA" id="ARBA00023204"/>
    </source>
</evidence>
<dbReference type="PANTHER" id="PTHR12695:SF2">
    <property type="entry name" value="GENERAL TRANSCRIPTION FACTOR IIH SUBUNIT 2-RELATED"/>
    <property type="match status" value="1"/>
</dbReference>
<feature type="region of interest" description="Disordered" evidence="13">
    <location>
        <begin position="32"/>
        <end position="53"/>
    </location>
</feature>
<comment type="caution">
    <text evidence="15">The sequence shown here is derived from an EMBL/GenBank/DDBJ whole genome shotgun (WGS) entry which is preliminary data.</text>
</comment>
<dbReference type="GO" id="GO:0006351">
    <property type="term" value="P:DNA-templated transcription"/>
    <property type="evidence" value="ECO:0007669"/>
    <property type="project" value="InterPro"/>
</dbReference>
<dbReference type="Gene3D" id="3.30.40.10">
    <property type="entry name" value="Zinc/RING finger domain, C3HC4 (zinc finger)"/>
    <property type="match status" value="1"/>
</dbReference>
<dbReference type="SUPFAM" id="SSF53300">
    <property type="entry name" value="vWA-like"/>
    <property type="match status" value="1"/>
</dbReference>
<dbReference type="InterPro" id="IPR012170">
    <property type="entry name" value="TFIIH_SSL1/p44"/>
</dbReference>
<evidence type="ECO:0000313" key="16">
    <source>
        <dbReference type="Proteomes" id="UP001300502"/>
    </source>
</evidence>
<evidence type="ECO:0000256" key="2">
    <source>
        <dbReference type="ARBA" id="ARBA00006092"/>
    </source>
</evidence>
<evidence type="ECO:0000256" key="5">
    <source>
        <dbReference type="ARBA" id="ARBA00022771"/>
    </source>
</evidence>
<dbReference type="InterPro" id="IPR013083">
    <property type="entry name" value="Znf_RING/FYVE/PHD"/>
</dbReference>
<dbReference type="Pfam" id="PF07975">
    <property type="entry name" value="C1_4"/>
    <property type="match status" value="1"/>
</dbReference>
<keyword evidence="16" id="KW-1185">Reference proteome</keyword>
<keyword evidence="7 11" id="KW-0805">Transcription regulation</keyword>
<dbReference type="PIRSF" id="PIRSF015919">
    <property type="entry name" value="TFIIH_SSL1"/>
    <property type="match status" value="1"/>
</dbReference>
<dbReference type="InterPro" id="IPR036465">
    <property type="entry name" value="vWFA_dom_sf"/>
</dbReference>
<keyword evidence="3 11" id="KW-0479">Metal-binding</keyword>
<evidence type="ECO:0000256" key="6">
    <source>
        <dbReference type="ARBA" id="ARBA00022833"/>
    </source>
</evidence>
<dbReference type="FunFam" id="3.40.50.410:FF:000015">
    <property type="entry name" value="General transcription factor IIH subunit 2"/>
    <property type="match status" value="1"/>
</dbReference>
<dbReference type="Pfam" id="PF04056">
    <property type="entry name" value="Ssl1"/>
    <property type="match status" value="1"/>
</dbReference>
<evidence type="ECO:0000256" key="7">
    <source>
        <dbReference type="ARBA" id="ARBA00023015"/>
    </source>
</evidence>
<dbReference type="GO" id="GO:0008270">
    <property type="term" value="F:zinc ion binding"/>
    <property type="evidence" value="ECO:0007669"/>
    <property type="project" value="UniProtKB-UniRule"/>
</dbReference>
<evidence type="ECO:0000256" key="11">
    <source>
        <dbReference type="PIRNR" id="PIRNR015919"/>
    </source>
</evidence>
<dbReference type="PROSITE" id="PS50234">
    <property type="entry name" value="VWFA"/>
    <property type="match status" value="1"/>
</dbReference>
<dbReference type="InterPro" id="IPR046349">
    <property type="entry name" value="C1-like_sf"/>
</dbReference>
<dbReference type="GO" id="GO:0005675">
    <property type="term" value="C:transcription factor TFIIH holo complex"/>
    <property type="evidence" value="ECO:0007669"/>
    <property type="project" value="UniProtKB-UniRule"/>
</dbReference>
<dbReference type="SMART" id="SM01047">
    <property type="entry name" value="C1_4"/>
    <property type="match status" value="1"/>
</dbReference>
<keyword evidence="4" id="KW-0227">DNA damage</keyword>
<dbReference type="InterPro" id="IPR004595">
    <property type="entry name" value="TFIIH_C1-like_dom"/>
</dbReference>
<evidence type="ECO:0000256" key="1">
    <source>
        <dbReference type="ARBA" id="ARBA00004123"/>
    </source>
</evidence>
<dbReference type="NCBIfam" id="TIGR00622">
    <property type="entry name" value="ssl1"/>
    <property type="match status" value="1"/>
</dbReference>
<feature type="zinc finger region" description="C4-type" evidence="12">
    <location>
        <begin position="284"/>
        <end position="301"/>
    </location>
</feature>
<keyword evidence="8 11" id="KW-0804">Transcription</keyword>
<comment type="subcellular location">
    <subcellularLocation>
        <location evidence="1 11">Nucleus</location>
    </subcellularLocation>
</comment>